<evidence type="ECO:0000313" key="10">
    <source>
        <dbReference type="Ensembl" id="ENSEBUP00000002310.1"/>
    </source>
</evidence>
<dbReference type="InterPro" id="IPR041373">
    <property type="entry name" value="RT_RNaseH"/>
</dbReference>
<evidence type="ECO:0000259" key="9">
    <source>
        <dbReference type="PROSITE" id="PS50878"/>
    </source>
</evidence>
<dbReference type="EC" id="3.1.26.4" evidence="2"/>
<dbReference type="Gene3D" id="3.30.70.270">
    <property type="match status" value="2"/>
</dbReference>
<evidence type="ECO:0000256" key="1">
    <source>
        <dbReference type="ARBA" id="ARBA00010879"/>
    </source>
</evidence>
<dbReference type="InterPro" id="IPR050951">
    <property type="entry name" value="Retrovirus_Pol_polyprotein"/>
</dbReference>
<dbReference type="Pfam" id="PF17917">
    <property type="entry name" value="RT_RNaseH"/>
    <property type="match status" value="1"/>
</dbReference>
<keyword evidence="11" id="KW-1185">Reference proteome</keyword>
<organism evidence="10 11">
    <name type="scientific">Eptatretus burgeri</name>
    <name type="common">Inshore hagfish</name>
    <dbReference type="NCBI Taxonomy" id="7764"/>
    <lineage>
        <taxon>Eukaryota</taxon>
        <taxon>Metazoa</taxon>
        <taxon>Chordata</taxon>
        <taxon>Craniata</taxon>
        <taxon>Vertebrata</taxon>
        <taxon>Cyclostomata</taxon>
        <taxon>Myxini</taxon>
        <taxon>Myxiniformes</taxon>
        <taxon>Myxinidae</taxon>
        <taxon>Eptatretinae</taxon>
        <taxon>Eptatretus</taxon>
    </lineage>
</organism>
<sequence length="371" mass="42527">MDEMVEHVANYKIFSTIDLRSAYHQIPIREEDKPYTAIEAGRRLYQFRRIPFGVTNGVACFQRVMDNIISDENLKDTFVYVDNVTVCGKNREEHDANLDRFLNIARKCNLALNYDKCVFSAKSIDLLGYTIADGAIKPDPERLRPLRELPPPHDLQSLRRVIGMFAYYAKWILQYSEKIHPLVHCKNFPLDTAVLNAFNNLKDDISNSVVLSINSTVPIMVETDASDHAIAATLNQSGRPVAFFSRTPSGSEQRHSAREKEAYAIVEALRKWRHYLLGKHFTLVTDQRSVAFMFDGKNNGKIKNDKIMRWRIDLSCYSYDIVYRPGRDNPAADTFSRVHCSATSVRALQDLHVSLCHPGVTRMAHFVRRQN</sequence>
<dbReference type="GeneTree" id="ENSGT01100000263500"/>
<protein>
    <recommendedName>
        <fullName evidence="2">ribonuclease H</fullName>
        <ecNumber evidence="2">3.1.26.4</ecNumber>
    </recommendedName>
</protein>
<keyword evidence="4" id="KW-0548">Nucleotidyltransferase</keyword>
<accession>A0A8C4NFT3</accession>
<dbReference type="CDD" id="cd01647">
    <property type="entry name" value="RT_LTR"/>
    <property type="match status" value="1"/>
</dbReference>
<dbReference type="PANTHER" id="PTHR37984">
    <property type="entry name" value="PROTEIN CBG26694"/>
    <property type="match status" value="1"/>
</dbReference>
<name>A0A8C4NFT3_EPTBU</name>
<evidence type="ECO:0000256" key="6">
    <source>
        <dbReference type="ARBA" id="ARBA00022759"/>
    </source>
</evidence>
<dbReference type="Pfam" id="PF00078">
    <property type="entry name" value="RVT_1"/>
    <property type="match status" value="1"/>
</dbReference>
<dbReference type="GO" id="GO:0003964">
    <property type="term" value="F:RNA-directed DNA polymerase activity"/>
    <property type="evidence" value="ECO:0007669"/>
    <property type="project" value="UniProtKB-KW"/>
</dbReference>
<dbReference type="SUPFAM" id="SSF56672">
    <property type="entry name" value="DNA/RNA polymerases"/>
    <property type="match status" value="1"/>
</dbReference>
<dbReference type="InterPro" id="IPR043502">
    <property type="entry name" value="DNA/RNA_pol_sf"/>
</dbReference>
<evidence type="ECO:0000256" key="8">
    <source>
        <dbReference type="ARBA" id="ARBA00022918"/>
    </source>
</evidence>
<proteinExistence type="inferred from homology"/>
<keyword evidence="6" id="KW-0255">Endonuclease</keyword>
<dbReference type="AlphaFoldDB" id="A0A8C4NFT3"/>
<evidence type="ECO:0000256" key="7">
    <source>
        <dbReference type="ARBA" id="ARBA00022801"/>
    </source>
</evidence>
<keyword evidence="7" id="KW-0378">Hydrolase</keyword>
<feature type="domain" description="Reverse transcriptase" evidence="9">
    <location>
        <begin position="1"/>
        <end position="131"/>
    </location>
</feature>
<dbReference type="Gene3D" id="3.10.10.10">
    <property type="entry name" value="HIV Type 1 Reverse Transcriptase, subunit A, domain 1"/>
    <property type="match status" value="1"/>
</dbReference>
<dbReference type="InterPro" id="IPR043128">
    <property type="entry name" value="Rev_trsase/Diguanyl_cyclase"/>
</dbReference>
<keyword evidence="3" id="KW-0808">Transferase</keyword>
<dbReference type="InterPro" id="IPR000477">
    <property type="entry name" value="RT_dom"/>
</dbReference>
<keyword evidence="8" id="KW-0695">RNA-directed DNA polymerase</keyword>
<evidence type="ECO:0000256" key="3">
    <source>
        <dbReference type="ARBA" id="ARBA00022679"/>
    </source>
</evidence>
<dbReference type="GO" id="GO:0004523">
    <property type="term" value="F:RNA-DNA hybrid ribonuclease activity"/>
    <property type="evidence" value="ECO:0007669"/>
    <property type="project" value="UniProtKB-EC"/>
</dbReference>
<dbReference type="PANTHER" id="PTHR37984:SF5">
    <property type="entry name" value="PROTEIN NYNRIN-LIKE"/>
    <property type="match status" value="1"/>
</dbReference>
<reference evidence="10" key="2">
    <citation type="submission" date="2025-09" db="UniProtKB">
        <authorList>
            <consortium name="Ensembl"/>
        </authorList>
    </citation>
    <scope>IDENTIFICATION</scope>
</reference>
<dbReference type="PROSITE" id="PS50878">
    <property type="entry name" value="RT_POL"/>
    <property type="match status" value="1"/>
</dbReference>
<evidence type="ECO:0000256" key="2">
    <source>
        <dbReference type="ARBA" id="ARBA00012180"/>
    </source>
</evidence>
<evidence type="ECO:0000256" key="4">
    <source>
        <dbReference type="ARBA" id="ARBA00022695"/>
    </source>
</evidence>
<evidence type="ECO:0000313" key="11">
    <source>
        <dbReference type="Proteomes" id="UP000694388"/>
    </source>
</evidence>
<dbReference type="Proteomes" id="UP000694388">
    <property type="component" value="Unplaced"/>
</dbReference>
<comment type="similarity">
    <text evidence="1">Belongs to the beta type-B retroviral polymerase family. HERV class-II K(HML-2) pol subfamily.</text>
</comment>
<dbReference type="Ensembl" id="ENSEBUT00000002661.1">
    <property type="protein sequence ID" value="ENSEBUP00000002310.1"/>
    <property type="gene ID" value="ENSEBUG00000001810.1"/>
</dbReference>
<dbReference type="CDD" id="cd09274">
    <property type="entry name" value="RNase_HI_RT_Ty3"/>
    <property type="match status" value="1"/>
</dbReference>
<evidence type="ECO:0000256" key="5">
    <source>
        <dbReference type="ARBA" id="ARBA00022722"/>
    </source>
</evidence>
<keyword evidence="5" id="KW-0540">Nuclease</keyword>
<dbReference type="OMA" id="NCITSEP"/>
<reference evidence="10" key="1">
    <citation type="submission" date="2025-08" db="UniProtKB">
        <authorList>
            <consortium name="Ensembl"/>
        </authorList>
    </citation>
    <scope>IDENTIFICATION</scope>
</reference>